<evidence type="ECO:0000256" key="12">
    <source>
        <dbReference type="RuleBase" id="RU003848"/>
    </source>
</evidence>
<keyword evidence="11" id="KW-0793">Thylakoid</keyword>
<evidence type="ECO:0000256" key="6">
    <source>
        <dbReference type="ARBA" id="ARBA00022989"/>
    </source>
</evidence>
<dbReference type="InterPro" id="IPR002146">
    <property type="entry name" value="ATP_synth_b/b'su_bac/chlpt"/>
</dbReference>
<keyword evidence="6 11" id="KW-1133">Transmembrane helix</keyword>
<evidence type="ECO:0000256" key="8">
    <source>
        <dbReference type="ARBA" id="ARBA00023136"/>
    </source>
</evidence>
<dbReference type="PANTHER" id="PTHR34264:SF3">
    <property type="entry name" value="ATP SYNTHASE SUBUNIT B, CHLOROPLASTIC"/>
    <property type="match status" value="1"/>
</dbReference>
<evidence type="ECO:0000256" key="3">
    <source>
        <dbReference type="ARBA" id="ARBA00022547"/>
    </source>
</evidence>
<evidence type="ECO:0000256" key="5">
    <source>
        <dbReference type="ARBA" id="ARBA00022781"/>
    </source>
</evidence>
<comment type="subunit">
    <text evidence="11">F-type ATPases have 2 components, F(1) - the catalytic core - and F(0) - the membrane proton channel. F(1) has five subunits: alpha(3), beta(3), gamma(1), delta(1), epsilon(1). F(0) has four main subunits: a(1), b(1), b'(1) and c(10-14). The alpha and beta chains form an alternating ring which encloses part of the gamma chain. F(1) is attached to F(0) by a central stalk formed by the gamma and epsilon chains, while a peripheral stalk is formed by the delta, b and b' chains.</text>
</comment>
<geneLocation type="chloroplast" evidence="14"/>
<comment type="miscellaneous">
    <text evidence="11">In plastids the F-type ATPase is also known as CF(1)CF(0).</text>
</comment>
<dbReference type="HAMAP" id="MF_01398">
    <property type="entry name" value="ATP_synth_b_bprime"/>
    <property type="match status" value="1"/>
</dbReference>
<dbReference type="PANTHER" id="PTHR34264">
    <property type="entry name" value="ATP SYNTHASE SUBUNIT B, CHLOROPLASTIC"/>
    <property type="match status" value="1"/>
</dbReference>
<reference evidence="14" key="1">
    <citation type="journal article" date="2010" name="Proc. Natl. Acad. Sci. U.S.A.">
        <title>Targeted metagenomics and ecology of globally important uncultured eukaryotic phytoplankton.</title>
        <authorList>
            <person name="Cuvelier M.L."/>
            <person name="Allen A.E."/>
            <person name="Monier A."/>
            <person name="McCrow J.P."/>
            <person name="Messie M."/>
            <person name="Tringe S.G."/>
            <person name="Woyke T."/>
            <person name="Welsh R.M."/>
            <person name="Ishoey T."/>
            <person name="Lee J.H."/>
            <person name="Binder B.J."/>
            <person name="Dupont C.L."/>
            <person name="Latasa M."/>
            <person name="Guigand C."/>
            <person name="Buck K.R."/>
            <person name="Hilton J."/>
            <person name="Thiagarajan M."/>
            <person name="Caler E."/>
            <person name="Read B."/>
            <person name="Lasken R.S."/>
            <person name="Chavez F.P."/>
            <person name="Worden A.Z."/>
        </authorList>
    </citation>
    <scope>NUCLEOTIDE SEQUENCE</scope>
</reference>
<dbReference type="CDD" id="cd06503">
    <property type="entry name" value="ATP-synt_Fo_b"/>
    <property type="match status" value="1"/>
</dbReference>
<accession>D9MYI3</accession>
<comment type="subcellular location">
    <subcellularLocation>
        <location evidence="1">Membrane</location>
        <topology evidence="1">Single-pass membrane protein</topology>
    </subcellularLocation>
    <subcellularLocation>
        <location evidence="11">Plastid</location>
        <location evidence="11">Chloroplast thylakoid membrane</location>
        <topology evidence="11">Single-pass membrane protein</topology>
    </subcellularLocation>
</comment>
<sequence length="158" mass="17530">MDLEFIFETNVINITLLLGGLIYLLSGALKESLAERQQKILGAIQESEERLDEAVKRLNEGETQLAQAQIVIDSIKEEAAKTAVQVKSGVLTDGKAEIERLTANAKSQISTIEAKVRKQVSDYVVALALKRITLRLEGKLTENVQQQIIDRNISKLNE</sequence>
<dbReference type="GO" id="GO:0009535">
    <property type="term" value="C:chloroplast thylakoid membrane"/>
    <property type="evidence" value="ECO:0007669"/>
    <property type="project" value="UniProtKB-SubCell"/>
</dbReference>
<evidence type="ECO:0000256" key="13">
    <source>
        <dbReference type="SAM" id="Coils"/>
    </source>
</evidence>
<keyword evidence="3 11" id="KW-0138">CF(0)</keyword>
<keyword evidence="4 11" id="KW-0812">Transmembrane</keyword>
<evidence type="ECO:0000256" key="1">
    <source>
        <dbReference type="ARBA" id="ARBA00004167"/>
    </source>
</evidence>
<dbReference type="EMBL" id="HM565909">
    <property type="protein sequence ID" value="ADJ57420.1"/>
    <property type="molecule type" value="Genomic_DNA"/>
</dbReference>
<proteinExistence type="inferred from homology"/>
<evidence type="ECO:0000256" key="11">
    <source>
        <dbReference type="HAMAP-Rule" id="MF_01398"/>
    </source>
</evidence>
<keyword evidence="8 11" id="KW-0472">Membrane</keyword>
<evidence type="ECO:0000256" key="9">
    <source>
        <dbReference type="ARBA" id="ARBA00023310"/>
    </source>
</evidence>
<evidence type="ECO:0000256" key="4">
    <source>
        <dbReference type="ARBA" id="ARBA00022692"/>
    </source>
</evidence>
<keyword evidence="7 11" id="KW-0406">Ion transport</keyword>
<keyword evidence="14" id="KW-0934">Plastid</keyword>
<gene>
    <name evidence="11 14" type="primary">atpF</name>
</gene>
<organism evidence="14">
    <name type="scientific">uncultured prymnesiophyte C19847</name>
    <dbReference type="NCBI Taxonomy" id="858394"/>
    <lineage>
        <taxon>Eukaryota</taxon>
        <taxon>Haptista</taxon>
        <taxon>Haptophyta</taxon>
        <taxon>environmental samples</taxon>
    </lineage>
</organism>
<dbReference type="Pfam" id="PF00430">
    <property type="entry name" value="ATP-synt_B"/>
    <property type="match status" value="1"/>
</dbReference>
<evidence type="ECO:0000256" key="7">
    <source>
        <dbReference type="ARBA" id="ARBA00023065"/>
    </source>
</evidence>
<dbReference type="AlphaFoldDB" id="D9MYI3"/>
<keyword evidence="13" id="KW-0175">Coiled coil</keyword>
<feature type="transmembrane region" description="Helical" evidence="11">
    <location>
        <begin position="12"/>
        <end position="29"/>
    </location>
</feature>
<keyword evidence="5 11" id="KW-0375">Hydrogen ion transport</keyword>
<evidence type="ECO:0000256" key="2">
    <source>
        <dbReference type="ARBA" id="ARBA00022448"/>
    </source>
</evidence>
<keyword evidence="9 11" id="KW-0066">ATP synthesis</keyword>
<evidence type="ECO:0000256" key="10">
    <source>
        <dbReference type="ARBA" id="ARBA00025198"/>
    </source>
</evidence>
<keyword evidence="2 11" id="KW-0813">Transport</keyword>
<dbReference type="GO" id="GO:0046933">
    <property type="term" value="F:proton-transporting ATP synthase activity, rotational mechanism"/>
    <property type="evidence" value="ECO:0007669"/>
    <property type="project" value="UniProtKB-UniRule"/>
</dbReference>
<protein>
    <recommendedName>
        <fullName evidence="11">ATP synthase subunit b, chloroplastic</fullName>
    </recommendedName>
    <alternativeName>
        <fullName evidence="11">ATP synthase F(0) sector subunit b</fullName>
    </alternativeName>
    <alternativeName>
        <fullName evidence="11">ATPase subunit I</fullName>
    </alternativeName>
</protein>
<keyword evidence="14" id="KW-0150">Chloroplast</keyword>
<name>D9MYI3_9EUKA</name>
<feature type="coiled-coil region" evidence="13">
    <location>
        <begin position="44"/>
        <end position="78"/>
    </location>
</feature>
<comment type="function">
    <text evidence="11">Component of the F(0) channel, it forms part of the peripheral stalk, linking F(1) to F(0).</text>
</comment>
<evidence type="ECO:0000313" key="14">
    <source>
        <dbReference type="EMBL" id="ADJ57420.1"/>
    </source>
</evidence>
<comment type="similarity">
    <text evidence="11 12">Belongs to the ATPase B chain family.</text>
</comment>
<dbReference type="GO" id="GO:0045259">
    <property type="term" value="C:proton-transporting ATP synthase complex"/>
    <property type="evidence" value="ECO:0007669"/>
    <property type="project" value="UniProtKB-KW"/>
</dbReference>
<comment type="function">
    <text evidence="10 11">F(1)F(0) ATP synthase produces ATP from ADP in the presence of a proton or sodium gradient. F-type ATPases consist of two structural domains, F(1) containing the extramembraneous catalytic core and F(0) containing the membrane proton channel, linked together by a central stalk and a peripheral stalk. During catalysis, ATP synthesis in the catalytic domain of F(1) is coupled via a rotary mechanism of the central stalk subunits to proton translocation.</text>
</comment>